<evidence type="ECO:0000313" key="1">
    <source>
        <dbReference type="EMBL" id="GAI13422.1"/>
    </source>
</evidence>
<dbReference type="Gene3D" id="3.90.550.10">
    <property type="entry name" value="Spore Coat Polysaccharide Biosynthesis Protein SpsA, Chain A"/>
    <property type="match status" value="1"/>
</dbReference>
<proteinExistence type="predicted"/>
<accession>X1L241</accession>
<sequence>EQLKYDNDFLFYLELANKFNFYFIEESLAKYRIHGLNTRDRISLQKKDKYKDRVNLNLYLLEV</sequence>
<comment type="caution">
    <text evidence="1">The sequence shown here is derived from an EMBL/GenBank/DDBJ whole genome shotgun (WGS) entry which is preliminary data.</text>
</comment>
<feature type="non-terminal residue" evidence="1">
    <location>
        <position position="1"/>
    </location>
</feature>
<gene>
    <name evidence="1" type="ORF">S06H3_24070</name>
</gene>
<reference evidence="1" key="1">
    <citation type="journal article" date="2014" name="Front. Microbiol.">
        <title>High frequency of phylogenetically diverse reductive dehalogenase-homologous genes in deep subseafloor sedimentary metagenomes.</title>
        <authorList>
            <person name="Kawai M."/>
            <person name="Futagami T."/>
            <person name="Toyoda A."/>
            <person name="Takaki Y."/>
            <person name="Nishi S."/>
            <person name="Hori S."/>
            <person name="Arai W."/>
            <person name="Tsubouchi T."/>
            <person name="Morono Y."/>
            <person name="Uchiyama I."/>
            <person name="Ito T."/>
            <person name="Fujiyama A."/>
            <person name="Inagaki F."/>
            <person name="Takami H."/>
        </authorList>
    </citation>
    <scope>NUCLEOTIDE SEQUENCE</scope>
    <source>
        <strain evidence="1">Expedition CK06-06</strain>
    </source>
</reference>
<dbReference type="AlphaFoldDB" id="X1L241"/>
<protein>
    <recommendedName>
        <fullName evidence="2">Glycosyltransferase family 2 protein</fullName>
    </recommendedName>
</protein>
<evidence type="ECO:0008006" key="2">
    <source>
        <dbReference type="Google" id="ProtNLM"/>
    </source>
</evidence>
<name>X1L241_9ZZZZ</name>
<organism evidence="1">
    <name type="scientific">marine sediment metagenome</name>
    <dbReference type="NCBI Taxonomy" id="412755"/>
    <lineage>
        <taxon>unclassified sequences</taxon>
        <taxon>metagenomes</taxon>
        <taxon>ecological metagenomes</taxon>
    </lineage>
</organism>
<dbReference type="InterPro" id="IPR029044">
    <property type="entry name" value="Nucleotide-diphossugar_trans"/>
</dbReference>
<dbReference type="EMBL" id="BARV01013265">
    <property type="protein sequence ID" value="GAI13422.1"/>
    <property type="molecule type" value="Genomic_DNA"/>
</dbReference>